<sequence length="73" mass="8318">MNSKEENSDIDKRVLKGEQVPCPYCGKILIYQNMETGKHPAIICINGDYYVLLETKRSSILDDLGLTKRKSKN</sequence>
<name>A0AAX3M2W6_9BACL</name>
<dbReference type="AlphaFoldDB" id="A0AAX3M2W6"/>
<dbReference type="Proteomes" id="UP001220509">
    <property type="component" value="Chromosome"/>
</dbReference>
<protein>
    <submittedName>
        <fullName evidence="1">Uncharacterized protein</fullName>
    </submittedName>
</protein>
<accession>A0AAX3M2W6</accession>
<reference evidence="1 2" key="1">
    <citation type="submission" date="2023-02" db="EMBL/GenBank/DDBJ databases">
        <title>Genome sequence of Paenibacillus kyungheensis KACC 18744.</title>
        <authorList>
            <person name="Kim S."/>
            <person name="Heo J."/>
            <person name="Kwon S.-W."/>
        </authorList>
    </citation>
    <scope>NUCLEOTIDE SEQUENCE [LARGE SCALE GENOMIC DNA]</scope>
    <source>
        <strain evidence="1 2">KACC 18744</strain>
    </source>
</reference>
<organism evidence="1 2">
    <name type="scientific">Paenibacillus kyungheensis</name>
    <dbReference type="NCBI Taxonomy" id="1452732"/>
    <lineage>
        <taxon>Bacteria</taxon>
        <taxon>Bacillati</taxon>
        <taxon>Bacillota</taxon>
        <taxon>Bacilli</taxon>
        <taxon>Bacillales</taxon>
        <taxon>Paenibacillaceae</taxon>
        <taxon>Paenibacillus</taxon>
    </lineage>
</organism>
<gene>
    <name evidence="1" type="ORF">PQ456_03415</name>
</gene>
<dbReference type="KEGG" id="pka:PQ456_03415"/>
<keyword evidence="2" id="KW-1185">Reference proteome</keyword>
<dbReference type="RefSeq" id="WP_273614860.1">
    <property type="nucleotide sequence ID" value="NZ_CP117416.1"/>
</dbReference>
<evidence type="ECO:0000313" key="1">
    <source>
        <dbReference type="EMBL" id="WCT56585.1"/>
    </source>
</evidence>
<proteinExistence type="predicted"/>
<evidence type="ECO:0000313" key="2">
    <source>
        <dbReference type="Proteomes" id="UP001220509"/>
    </source>
</evidence>
<dbReference type="EMBL" id="CP117416">
    <property type="protein sequence ID" value="WCT56585.1"/>
    <property type="molecule type" value="Genomic_DNA"/>
</dbReference>